<name>A0A6J5LRJ2_9CAUD</name>
<dbReference type="InterPro" id="IPR011344">
    <property type="entry name" value="ssDNA-bd"/>
</dbReference>
<protein>
    <recommendedName>
        <fullName evidence="2">Single-stranded DNA-binding protein</fullName>
    </recommendedName>
</protein>
<dbReference type="PANTHER" id="PTHR10302:SF0">
    <property type="entry name" value="SINGLE-STRANDED DNA-BINDING PROTEIN, MITOCHONDRIAL"/>
    <property type="match status" value="1"/>
</dbReference>
<dbReference type="Gene3D" id="2.40.50.140">
    <property type="entry name" value="Nucleic acid-binding proteins"/>
    <property type="match status" value="1"/>
</dbReference>
<dbReference type="PIRSF" id="PIRSF002070">
    <property type="entry name" value="SSB"/>
    <property type="match status" value="1"/>
</dbReference>
<evidence type="ECO:0000256" key="1">
    <source>
        <dbReference type="ARBA" id="ARBA00023125"/>
    </source>
</evidence>
<dbReference type="SUPFAM" id="SSF50249">
    <property type="entry name" value="Nucleic acid-binding proteins"/>
    <property type="match status" value="1"/>
</dbReference>
<dbReference type="InterPro" id="IPR000424">
    <property type="entry name" value="Primosome_PriB/ssb"/>
</dbReference>
<dbReference type="GO" id="GO:0003697">
    <property type="term" value="F:single-stranded DNA binding"/>
    <property type="evidence" value="ECO:0007669"/>
    <property type="project" value="InterPro"/>
</dbReference>
<dbReference type="InterPro" id="IPR012340">
    <property type="entry name" value="NA-bd_OB-fold"/>
</dbReference>
<dbReference type="PROSITE" id="PS50935">
    <property type="entry name" value="SSB"/>
    <property type="match status" value="1"/>
</dbReference>
<dbReference type="NCBIfam" id="TIGR00621">
    <property type="entry name" value="ssb"/>
    <property type="match status" value="1"/>
</dbReference>
<dbReference type="GO" id="GO:0006260">
    <property type="term" value="P:DNA replication"/>
    <property type="evidence" value="ECO:0007669"/>
    <property type="project" value="InterPro"/>
</dbReference>
<organism evidence="3">
    <name type="scientific">uncultured Caudovirales phage</name>
    <dbReference type="NCBI Taxonomy" id="2100421"/>
    <lineage>
        <taxon>Viruses</taxon>
        <taxon>Duplodnaviria</taxon>
        <taxon>Heunggongvirae</taxon>
        <taxon>Uroviricota</taxon>
        <taxon>Caudoviricetes</taxon>
        <taxon>Peduoviridae</taxon>
        <taxon>Maltschvirus</taxon>
        <taxon>Maltschvirus maltsch</taxon>
    </lineage>
</organism>
<sequence>MSISKTILIGILGKAPTIGKTQNGKDYANFSLATSKKWKDENGERQEKTSWHNISCWGSLVKVCQYLDKGSKVYLEGELEYGTYKNKEGVEVPSTKIIANVIDIIKGKDKEEIDKHSIEKGNGYAPQTEDFNDEIFF</sequence>
<dbReference type="GO" id="GO:0009295">
    <property type="term" value="C:nucleoid"/>
    <property type="evidence" value="ECO:0007669"/>
    <property type="project" value="TreeGrafter"/>
</dbReference>
<dbReference type="EMBL" id="LR796304">
    <property type="protein sequence ID" value="CAB4135813.1"/>
    <property type="molecule type" value="Genomic_DNA"/>
</dbReference>
<dbReference type="Pfam" id="PF00436">
    <property type="entry name" value="SSB"/>
    <property type="match status" value="1"/>
</dbReference>
<evidence type="ECO:0000256" key="2">
    <source>
        <dbReference type="PIRNR" id="PIRNR002070"/>
    </source>
</evidence>
<dbReference type="HAMAP" id="MF_00984">
    <property type="entry name" value="SSB"/>
    <property type="match status" value="1"/>
</dbReference>
<accession>A0A6J5LRJ2</accession>
<reference evidence="3" key="1">
    <citation type="submission" date="2020-04" db="EMBL/GenBank/DDBJ databases">
        <authorList>
            <person name="Chiriac C."/>
            <person name="Salcher M."/>
            <person name="Ghai R."/>
            <person name="Kavagutti S V."/>
        </authorList>
    </citation>
    <scope>NUCLEOTIDE SEQUENCE</scope>
</reference>
<keyword evidence="1 2" id="KW-0238">DNA-binding</keyword>
<dbReference type="PANTHER" id="PTHR10302">
    <property type="entry name" value="SINGLE-STRANDED DNA-BINDING PROTEIN"/>
    <property type="match status" value="1"/>
</dbReference>
<evidence type="ECO:0000313" key="3">
    <source>
        <dbReference type="EMBL" id="CAB4135813.1"/>
    </source>
</evidence>
<gene>
    <name evidence="3" type="ORF">UFOVP286_69</name>
</gene>
<dbReference type="CDD" id="cd04496">
    <property type="entry name" value="SSB_OBF"/>
    <property type="match status" value="1"/>
</dbReference>
<proteinExistence type="inferred from homology"/>